<accession>A0AAN7S2K6</accession>
<evidence type="ECO:0000256" key="3">
    <source>
        <dbReference type="ARBA" id="ARBA00009279"/>
    </source>
</evidence>
<dbReference type="PANTHER" id="PTHR15207:SF1">
    <property type="entry name" value="GASDERMIN-E"/>
    <property type="match status" value="1"/>
</dbReference>
<dbReference type="GO" id="GO:0005737">
    <property type="term" value="C:cytoplasm"/>
    <property type="evidence" value="ECO:0007669"/>
    <property type="project" value="UniProtKB-SubCell"/>
</dbReference>
<name>A0AAN7S2K6_MYCAM</name>
<evidence type="ECO:0000256" key="7">
    <source>
        <dbReference type="ARBA" id="ARBA00022590"/>
    </source>
</evidence>
<evidence type="ECO:0000256" key="9">
    <source>
        <dbReference type="ARBA" id="ARBA00023136"/>
    </source>
</evidence>
<comment type="similarity">
    <text evidence="3">Belongs to the gasdermin family.</text>
</comment>
<gene>
    <name evidence="15" type="ORF">QYF61_005044</name>
</gene>
<evidence type="ECO:0000256" key="10">
    <source>
        <dbReference type="ARBA" id="ARBA00023139"/>
    </source>
</evidence>
<organism evidence="15 16">
    <name type="scientific">Mycteria americana</name>
    <name type="common">Wood stork</name>
    <dbReference type="NCBI Taxonomy" id="33587"/>
    <lineage>
        <taxon>Eukaryota</taxon>
        <taxon>Metazoa</taxon>
        <taxon>Chordata</taxon>
        <taxon>Craniata</taxon>
        <taxon>Vertebrata</taxon>
        <taxon>Euteleostomi</taxon>
        <taxon>Archelosauria</taxon>
        <taxon>Archosauria</taxon>
        <taxon>Dinosauria</taxon>
        <taxon>Saurischia</taxon>
        <taxon>Theropoda</taxon>
        <taxon>Coelurosauria</taxon>
        <taxon>Aves</taxon>
        <taxon>Neognathae</taxon>
        <taxon>Neoaves</taxon>
        <taxon>Aequornithes</taxon>
        <taxon>Ciconiiformes</taxon>
        <taxon>Ciconiidae</taxon>
        <taxon>Mycteria</taxon>
    </lineage>
</organism>
<sequence>MGLDLVRTINLNSHLLQQVIERKREVLCILREKIITTQKCTISEHIQTEEKVSGVMGCSTKIVKVSVSENGSMMKDSSVILEIPPATTIAYSVIELFIKHSGQFGCQDVVINELMKHIAKILTVFTGICVEILSFTFCCFLGKDLSRLKTQFQPFVKLPEDKQRAIYKTLCEFLLHEEMVTALEDVLDDICTGDKPDLKELKPAQERDLVDFLQLLGCSLQSELLHKYQPQDEELFSAAHLLISAVSELSDYTLVLLRACCDLQVVPALCCLPNIASADGTLALSSPLVVTLTDRGRFDVVQRLFASSNINLEMTESSVKAVTMKEPRFFPLVLYVALYGFYALGGNM</sequence>
<feature type="transmembrane region" description="Helical" evidence="12">
    <location>
        <begin position="121"/>
        <end position="142"/>
    </location>
</feature>
<dbReference type="InterPro" id="IPR042377">
    <property type="entry name" value="GSDME"/>
</dbReference>
<keyword evidence="16" id="KW-1185">Reference proteome</keyword>
<dbReference type="GO" id="GO:0012501">
    <property type="term" value="P:programmed cell death"/>
    <property type="evidence" value="ECO:0007669"/>
    <property type="project" value="UniProtKB-KW"/>
</dbReference>
<evidence type="ECO:0000256" key="12">
    <source>
        <dbReference type="SAM" id="Phobius"/>
    </source>
</evidence>
<keyword evidence="5" id="KW-1003">Cell membrane</keyword>
<dbReference type="Proteomes" id="UP001333110">
    <property type="component" value="Unassembled WGS sequence"/>
</dbReference>
<keyword evidence="10" id="KW-0564">Palmitate</keyword>
<keyword evidence="8 12" id="KW-0812">Transmembrane</keyword>
<feature type="transmembrane region" description="Helical" evidence="12">
    <location>
        <begin position="329"/>
        <end position="345"/>
    </location>
</feature>
<proteinExistence type="inferred from homology"/>
<evidence type="ECO:0000313" key="15">
    <source>
        <dbReference type="EMBL" id="KAK4826085.1"/>
    </source>
</evidence>
<dbReference type="InterPro" id="IPR041263">
    <property type="entry name" value="Gasdermin_PUB"/>
</dbReference>
<evidence type="ECO:0000256" key="1">
    <source>
        <dbReference type="ARBA" id="ARBA00004496"/>
    </source>
</evidence>
<evidence type="ECO:0000313" key="16">
    <source>
        <dbReference type="Proteomes" id="UP001333110"/>
    </source>
</evidence>
<keyword evidence="11" id="KW-0449">Lipoprotein</keyword>
<evidence type="ECO:0000259" key="13">
    <source>
        <dbReference type="Pfam" id="PF04598"/>
    </source>
</evidence>
<evidence type="ECO:0000256" key="11">
    <source>
        <dbReference type="ARBA" id="ARBA00023288"/>
    </source>
</evidence>
<dbReference type="PANTHER" id="PTHR15207">
    <property type="entry name" value="NONSYNDROMIC HEARING IMPAIRMENT PROTEIN"/>
    <property type="match status" value="1"/>
</dbReference>
<keyword evidence="12" id="KW-1133">Transmembrane helix</keyword>
<evidence type="ECO:0000256" key="6">
    <source>
        <dbReference type="ARBA" id="ARBA00022490"/>
    </source>
</evidence>
<reference evidence="15 16" key="1">
    <citation type="journal article" date="2023" name="J. Hered.">
        <title>Chromosome-level genome of the wood stork (Mycteria americana) provides insight into avian chromosome evolution.</title>
        <authorList>
            <person name="Flamio R. Jr."/>
            <person name="Ramstad K.M."/>
        </authorList>
    </citation>
    <scope>NUCLEOTIDE SEQUENCE [LARGE SCALE GENOMIC DNA]</scope>
    <source>
        <strain evidence="15">JAX WOST 10</strain>
    </source>
</reference>
<keyword evidence="9 12" id="KW-0472">Membrane</keyword>
<dbReference type="Pfam" id="PF04598">
    <property type="entry name" value="Gasdermin"/>
    <property type="match status" value="1"/>
</dbReference>
<keyword evidence="4" id="KW-1134">Transmembrane beta strand</keyword>
<evidence type="ECO:0000259" key="14">
    <source>
        <dbReference type="Pfam" id="PF17708"/>
    </source>
</evidence>
<comment type="caution">
    <text evidence="15">The sequence shown here is derived from an EMBL/GenBank/DDBJ whole genome shotgun (WGS) entry which is preliminary data.</text>
</comment>
<evidence type="ECO:0000256" key="4">
    <source>
        <dbReference type="ARBA" id="ARBA00022452"/>
    </source>
</evidence>
<dbReference type="EMBL" id="JAUNZN010000002">
    <property type="protein sequence ID" value="KAK4826085.1"/>
    <property type="molecule type" value="Genomic_DNA"/>
</dbReference>
<keyword evidence="6" id="KW-0963">Cytoplasm</keyword>
<dbReference type="Pfam" id="PF17708">
    <property type="entry name" value="Gasdermin_C"/>
    <property type="match status" value="1"/>
</dbReference>
<evidence type="ECO:0000256" key="5">
    <source>
        <dbReference type="ARBA" id="ARBA00022475"/>
    </source>
</evidence>
<evidence type="ECO:0000256" key="8">
    <source>
        <dbReference type="ARBA" id="ARBA00022692"/>
    </source>
</evidence>
<dbReference type="AlphaFoldDB" id="A0AAN7S2K6"/>
<protein>
    <submittedName>
        <fullName evidence="15">Uncharacterized protein</fullName>
    </submittedName>
</protein>
<comment type="subcellular location">
    <subcellularLocation>
        <location evidence="2">Cell membrane</location>
        <topology evidence="2">Multi-pass membrane protein</topology>
    </subcellularLocation>
    <subcellularLocation>
        <location evidence="1">Cytoplasm</location>
    </subcellularLocation>
</comment>
<dbReference type="InterPro" id="IPR040460">
    <property type="entry name" value="Gasdermin_pore"/>
</dbReference>
<dbReference type="GO" id="GO:0005886">
    <property type="term" value="C:plasma membrane"/>
    <property type="evidence" value="ECO:0007669"/>
    <property type="project" value="UniProtKB-SubCell"/>
</dbReference>
<keyword evidence="7" id="KW-1210">Necrosis</keyword>
<evidence type="ECO:0000256" key="2">
    <source>
        <dbReference type="ARBA" id="ARBA00004651"/>
    </source>
</evidence>
<feature type="domain" description="Gasdermin PUB" evidence="14">
    <location>
        <begin position="148"/>
        <end position="320"/>
    </location>
</feature>
<feature type="domain" description="Gasdermin pore forming" evidence="13">
    <location>
        <begin position="7"/>
        <end position="105"/>
    </location>
</feature>